<accession>A0A9Q1JB31</accession>
<organism evidence="2 3">
    <name type="scientific">Synaphobranchus kaupii</name>
    <name type="common">Kaup's arrowtooth eel</name>
    <dbReference type="NCBI Taxonomy" id="118154"/>
    <lineage>
        <taxon>Eukaryota</taxon>
        <taxon>Metazoa</taxon>
        <taxon>Chordata</taxon>
        <taxon>Craniata</taxon>
        <taxon>Vertebrata</taxon>
        <taxon>Euteleostomi</taxon>
        <taxon>Actinopterygii</taxon>
        <taxon>Neopterygii</taxon>
        <taxon>Teleostei</taxon>
        <taxon>Anguilliformes</taxon>
        <taxon>Synaphobranchidae</taxon>
        <taxon>Synaphobranchus</taxon>
    </lineage>
</organism>
<proteinExistence type="predicted"/>
<protein>
    <submittedName>
        <fullName evidence="2">Uncharacterized protein</fullName>
    </submittedName>
</protein>
<dbReference type="EMBL" id="JAINUF010000002">
    <property type="protein sequence ID" value="KAJ8376293.1"/>
    <property type="molecule type" value="Genomic_DNA"/>
</dbReference>
<sequence>MALIKPGQVQQPVCSGRCGWSCNVRLPALRSPPEVTGGECGLHLEHTVPSVARLQAADPGLSSPPTGRAGAGCYRLHSVHYRSPLPDTLTQGPKMPPLIGPISHSSVLYIIPRPPWLGPRQRKTGSGFMRRQPNPGAPAAARTNREEGSQRISAARGGPLSPQPLYPGAEPIRDDTCPPLLTSQLHMSK</sequence>
<comment type="caution">
    <text evidence="2">The sequence shown here is derived from an EMBL/GenBank/DDBJ whole genome shotgun (WGS) entry which is preliminary data.</text>
</comment>
<gene>
    <name evidence="2" type="ORF">SKAU_G00068730</name>
</gene>
<evidence type="ECO:0000313" key="2">
    <source>
        <dbReference type="EMBL" id="KAJ8376293.1"/>
    </source>
</evidence>
<evidence type="ECO:0000256" key="1">
    <source>
        <dbReference type="SAM" id="MobiDB-lite"/>
    </source>
</evidence>
<reference evidence="2" key="1">
    <citation type="journal article" date="2023" name="Science">
        <title>Genome structures resolve the early diversification of teleost fishes.</title>
        <authorList>
            <person name="Parey E."/>
            <person name="Louis A."/>
            <person name="Montfort J."/>
            <person name="Bouchez O."/>
            <person name="Roques C."/>
            <person name="Iampietro C."/>
            <person name="Lluch J."/>
            <person name="Castinel A."/>
            <person name="Donnadieu C."/>
            <person name="Desvignes T."/>
            <person name="Floi Bucao C."/>
            <person name="Jouanno E."/>
            <person name="Wen M."/>
            <person name="Mejri S."/>
            <person name="Dirks R."/>
            <person name="Jansen H."/>
            <person name="Henkel C."/>
            <person name="Chen W.J."/>
            <person name="Zahm M."/>
            <person name="Cabau C."/>
            <person name="Klopp C."/>
            <person name="Thompson A.W."/>
            <person name="Robinson-Rechavi M."/>
            <person name="Braasch I."/>
            <person name="Lecointre G."/>
            <person name="Bobe J."/>
            <person name="Postlethwait J.H."/>
            <person name="Berthelot C."/>
            <person name="Roest Crollius H."/>
            <person name="Guiguen Y."/>
        </authorList>
    </citation>
    <scope>NUCLEOTIDE SEQUENCE</scope>
    <source>
        <strain evidence="2">WJC10195</strain>
    </source>
</reference>
<evidence type="ECO:0000313" key="3">
    <source>
        <dbReference type="Proteomes" id="UP001152622"/>
    </source>
</evidence>
<keyword evidence="3" id="KW-1185">Reference proteome</keyword>
<feature type="region of interest" description="Disordered" evidence="1">
    <location>
        <begin position="119"/>
        <end position="189"/>
    </location>
</feature>
<dbReference type="Proteomes" id="UP001152622">
    <property type="component" value="Chromosome 2"/>
</dbReference>
<name>A0A9Q1JB31_SYNKA</name>
<dbReference type="AlphaFoldDB" id="A0A9Q1JB31"/>